<gene>
    <name evidence="1" type="ORF">HHL23_10270</name>
</gene>
<keyword evidence="2" id="KW-1185">Reference proteome</keyword>
<proteinExistence type="predicted"/>
<organism evidence="1 2">
    <name type="scientific">Chryseobacterium antibioticum</name>
    <dbReference type="NCBI Taxonomy" id="2728847"/>
    <lineage>
        <taxon>Bacteria</taxon>
        <taxon>Pseudomonadati</taxon>
        <taxon>Bacteroidota</taxon>
        <taxon>Flavobacteriia</taxon>
        <taxon>Flavobacteriales</taxon>
        <taxon>Weeksellaceae</taxon>
        <taxon>Chryseobacterium group</taxon>
        <taxon>Chryseobacterium</taxon>
    </lineage>
</organism>
<dbReference type="EMBL" id="JABBGI010000011">
    <property type="protein sequence ID" value="NML70181.1"/>
    <property type="molecule type" value="Genomic_DNA"/>
</dbReference>
<dbReference type="Proteomes" id="UP000544054">
    <property type="component" value="Unassembled WGS sequence"/>
</dbReference>
<comment type="caution">
    <text evidence="1">The sequence shown here is derived from an EMBL/GenBank/DDBJ whole genome shotgun (WGS) entry which is preliminary data.</text>
</comment>
<evidence type="ECO:0000313" key="2">
    <source>
        <dbReference type="Proteomes" id="UP000544054"/>
    </source>
</evidence>
<dbReference type="RefSeq" id="WP_169234710.1">
    <property type="nucleotide sequence ID" value="NZ_JABBGI010000011.1"/>
</dbReference>
<evidence type="ECO:0000313" key="1">
    <source>
        <dbReference type="EMBL" id="NML70181.1"/>
    </source>
</evidence>
<dbReference type="AlphaFoldDB" id="A0A7Y0AMR3"/>
<reference evidence="1 2" key="1">
    <citation type="submission" date="2020-04" db="EMBL/GenBank/DDBJ databases">
        <title>Chryseobacterium sp. RP-3-3 sp. nov., isolated from Jeju soil.</title>
        <authorList>
            <person name="Dahal R.H."/>
        </authorList>
    </citation>
    <scope>NUCLEOTIDE SEQUENCE [LARGE SCALE GENOMIC DNA]</scope>
    <source>
        <strain evidence="1 2">RP-3-3</strain>
    </source>
</reference>
<accession>A0A7Y0AMR3</accession>
<sequence length="208" mass="24213">MELDFRKLHAAKLFDFSKGEEELILEIYENLFQNYDLSVIDIENSPYNDFKTDDEIPLITPKICYFITDIYRKFSFYLFIVSKTGTTVKGARTTREYDSLQIWGLKKLNEDFGFITINKKKLADKIAGIFSSFNINFNKDLDFKDFYVLGSDQYRTLSFLTSERKKTIKAVPDDEFQLTVKNDLLSFGLPKELSVNNALMTAAFLKEI</sequence>
<protein>
    <submittedName>
        <fullName evidence="1">Uncharacterized protein</fullName>
    </submittedName>
</protein>
<name>A0A7Y0AMR3_9FLAO</name>